<keyword evidence="6" id="KW-1185">Reference proteome</keyword>
<proteinExistence type="inferred from homology"/>
<dbReference type="InterPro" id="IPR029135">
    <property type="entry name" value="PPP1R35_C"/>
</dbReference>
<dbReference type="AlphaFoldDB" id="A0A6J1LUQ9"/>
<dbReference type="GO" id="GO:0005814">
    <property type="term" value="C:centriole"/>
    <property type="evidence" value="ECO:0007669"/>
    <property type="project" value="UniProtKB-SubCell"/>
</dbReference>
<dbReference type="Pfam" id="PF15503">
    <property type="entry name" value="PPP1R35_C"/>
    <property type="match status" value="1"/>
</dbReference>
<dbReference type="GeneID" id="111598947"/>
<evidence type="ECO:0000256" key="2">
    <source>
        <dbReference type="ARBA" id="ARBA00022490"/>
    </source>
</evidence>
<feature type="domain" description="Protein phosphatase 1 regulatory subunit 35 C-terminal" evidence="5">
    <location>
        <begin position="66"/>
        <end position="158"/>
    </location>
</feature>
<evidence type="ECO:0000313" key="7">
    <source>
        <dbReference type="RefSeq" id="XP_023170196.2"/>
    </source>
</evidence>
<evidence type="ECO:0000256" key="1">
    <source>
        <dbReference type="ARBA" id="ARBA00004114"/>
    </source>
</evidence>
<evidence type="ECO:0000256" key="3">
    <source>
        <dbReference type="ARBA" id="ARBA00023212"/>
    </source>
</evidence>
<dbReference type="KEGG" id="dhe:111598947"/>
<dbReference type="OMA" id="EDYVQPI"/>
<sequence length="194" mass="22418">MPHKRKTRLQYNPKQVSRRVQITSSVPNVCVKSQNESPTDFMSAEDRPVQQLKAHSRNAANKFAVPQYNTMVRSQVELSSLRKMQVEASAELTPRTKAAIAPKVAQKLNFPQARTVFRDLIPINVNDSLREIERPRMTKSKECTKSNISEPVLADYMEKIEYVQLLMPEPELIMEFTCDAFDFLQAYSKCYRFK</sequence>
<evidence type="ECO:0000259" key="5">
    <source>
        <dbReference type="Pfam" id="PF15503"/>
    </source>
</evidence>
<accession>A0A6J1LUQ9</accession>
<comment type="similarity">
    <text evidence="4">Belongs to the PPP1R35 family.</text>
</comment>
<dbReference type="RefSeq" id="XP_023170196.2">
    <property type="nucleotide sequence ID" value="XM_023314428.2"/>
</dbReference>
<evidence type="ECO:0000313" key="6">
    <source>
        <dbReference type="Proteomes" id="UP000504633"/>
    </source>
</evidence>
<organism evidence="6 7">
    <name type="scientific">Drosophila hydei</name>
    <name type="common">Fruit fly</name>
    <dbReference type="NCBI Taxonomy" id="7224"/>
    <lineage>
        <taxon>Eukaryota</taxon>
        <taxon>Metazoa</taxon>
        <taxon>Ecdysozoa</taxon>
        <taxon>Arthropoda</taxon>
        <taxon>Hexapoda</taxon>
        <taxon>Insecta</taxon>
        <taxon>Pterygota</taxon>
        <taxon>Neoptera</taxon>
        <taxon>Endopterygota</taxon>
        <taxon>Diptera</taxon>
        <taxon>Brachycera</taxon>
        <taxon>Muscomorpha</taxon>
        <taxon>Ephydroidea</taxon>
        <taxon>Drosophilidae</taxon>
        <taxon>Drosophila</taxon>
    </lineage>
</organism>
<name>A0A6J1LUQ9_DROHY</name>
<dbReference type="OrthoDB" id="8191506at2759"/>
<keyword evidence="3" id="KW-0206">Cytoskeleton</keyword>
<evidence type="ECO:0000256" key="4">
    <source>
        <dbReference type="ARBA" id="ARBA00029452"/>
    </source>
</evidence>
<keyword evidence="2" id="KW-0963">Cytoplasm</keyword>
<reference evidence="7" key="1">
    <citation type="submission" date="2025-08" db="UniProtKB">
        <authorList>
            <consortium name="RefSeq"/>
        </authorList>
    </citation>
    <scope>IDENTIFICATION</scope>
    <source>
        <strain evidence="7">15085-1641.00</strain>
        <tissue evidence="7">Whole body</tissue>
    </source>
</reference>
<protein>
    <submittedName>
        <fullName evidence="7">Uncharacterized protein LOC111598947</fullName>
    </submittedName>
</protein>
<dbReference type="Proteomes" id="UP000504633">
    <property type="component" value="Unplaced"/>
</dbReference>
<dbReference type="CTD" id="34158"/>
<gene>
    <name evidence="7" type="primary">LOC111598947</name>
</gene>
<comment type="subcellular location">
    <subcellularLocation>
        <location evidence="1">Cytoplasm</location>
        <location evidence="1">Cytoskeleton</location>
        <location evidence="1">Microtubule organizing center</location>
        <location evidence="1">Centrosome</location>
        <location evidence="1">Centriole</location>
    </subcellularLocation>
</comment>